<dbReference type="Proteomes" id="UP001054945">
    <property type="component" value="Unassembled WGS sequence"/>
</dbReference>
<evidence type="ECO:0000313" key="2">
    <source>
        <dbReference type="Proteomes" id="UP001054945"/>
    </source>
</evidence>
<sequence length="79" mass="8720">MVPLENVSHVIIPAEQKTTVIAFIKFEFNRIQSGKQKNPTDHLPSSMNRITTSEMDALVNYSDKAALLATSIVNTAQGF</sequence>
<dbReference type="EMBL" id="BPLR01011936">
    <property type="protein sequence ID" value="GIY50068.1"/>
    <property type="molecule type" value="Genomic_DNA"/>
</dbReference>
<reference evidence="1 2" key="1">
    <citation type="submission" date="2021-06" db="EMBL/GenBank/DDBJ databases">
        <title>Caerostris extrusa draft genome.</title>
        <authorList>
            <person name="Kono N."/>
            <person name="Arakawa K."/>
        </authorList>
    </citation>
    <scope>NUCLEOTIDE SEQUENCE [LARGE SCALE GENOMIC DNA]</scope>
</reference>
<name>A0AAV4TU04_CAEEX</name>
<proteinExistence type="predicted"/>
<comment type="caution">
    <text evidence="1">The sequence shown here is derived from an EMBL/GenBank/DDBJ whole genome shotgun (WGS) entry which is preliminary data.</text>
</comment>
<protein>
    <submittedName>
        <fullName evidence="1">Uncharacterized protein</fullName>
    </submittedName>
</protein>
<gene>
    <name evidence="1" type="ORF">CEXT_265981</name>
</gene>
<evidence type="ECO:0000313" key="1">
    <source>
        <dbReference type="EMBL" id="GIY50068.1"/>
    </source>
</evidence>
<accession>A0AAV4TU04</accession>
<organism evidence="1 2">
    <name type="scientific">Caerostris extrusa</name>
    <name type="common">Bark spider</name>
    <name type="synonym">Caerostris bankana</name>
    <dbReference type="NCBI Taxonomy" id="172846"/>
    <lineage>
        <taxon>Eukaryota</taxon>
        <taxon>Metazoa</taxon>
        <taxon>Ecdysozoa</taxon>
        <taxon>Arthropoda</taxon>
        <taxon>Chelicerata</taxon>
        <taxon>Arachnida</taxon>
        <taxon>Araneae</taxon>
        <taxon>Araneomorphae</taxon>
        <taxon>Entelegynae</taxon>
        <taxon>Araneoidea</taxon>
        <taxon>Araneidae</taxon>
        <taxon>Caerostris</taxon>
    </lineage>
</organism>
<dbReference type="AlphaFoldDB" id="A0AAV4TU04"/>
<keyword evidence="2" id="KW-1185">Reference proteome</keyword>